<dbReference type="SUPFAM" id="SSF57716">
    <property type="entry name" value="Glucocorticoid receptor-like (DNA-binding domain)"/>
    <property type="match status" value="1"/>
</dbReference>
<evidence type="ECO:0000313" key="7">
    <source>
        <dbReference type="Proteomes" id="UP001190700"/>
    </source>
</evidence>
<dbReference type="PANTHER" id="PTHR10792">
    <property type="entry name" value="60S RIBOSOMAL PROTEIN L24"/>
    <property type="match status" value="1"/>
</dbReference>
<dbReference type="InterPro" id="IPR000988">
    <property type="entry name" value="Ribosomal_eL24-rel_N"/>
</dbReference>
<evidence type="ECO:0000313" key="6">
    <source>
        <dbReference type="EMBL" id="KAK3274622.1"/>
    </source>
</evidence>
<evidence type="ECO:0000256" key="3">
    <source>
        <dbReference type="ARBA" id="ARBA00023274"/>
    </source>
</evidence>
<reference evidence="6 7" key="1">
    <citation type="journal article" date="2015" name="Genome Biol. Evol.">
        <title>Comparative Genomics of a Bacterivorous Green Alga Reveals Evolutionary Causalities and Consequences of Phago-Mixotrophic Mode of Nutrition.</title>
        <authorList>
            <person name="Burns J.A."/>
            <person name="Paasch A."/>
            <person name="Narechania A."/>
            <person name="Kim E."/>
        </authorList>
    </citation>
    <scope>NUCLEOTIDE SEQUENCE [LARGE SCALE GENOMIC DNA]</scope>
    <source>
        <strain evidence="6 7">PLY_AMNH</strain>
    </source>
</reference>
<sequence length="177" mass="20302">MATHAFGCGRRRLSPLRWFTYLTGKMVLKTESCRFSGLRIYPGHGMTLVRIDCQVFKFLNAKVKKLYNQRLKPSKLAWTFLYRKQHKKDKTEEFARKKRRVAKSASNRSITGVSVEVLQKKRSEKVEIRQAARDAALREIKERNTKAKAEKSSSKKSEVSKTKVANKGAKPAKGGKR</sequence>
<organism evidence="6 7">
    <name type="scientific">Cymbomonas tetramitiformis</name>
    <dbReference type="NCBI Taxonomy" id="36881"/>
    <lineage>
        <taxon>Eukaryota</taxon>
        <taxon>Viridiplantae</taxon>
        <taxon>Chlorophyta</taxon>
        <taxon>Pyramimonadophyceae</taxon>
        <taxon>Pyramimonadales</taxon>
        <taxon>Pyramimonadaceae</taxon>
        <taxon>Cymbomonas</taxon>
    </lineage>
</organism>
<dbReference type="GO" id="GO:0022625">
    <property type="term" value="C:cytosolic large ribosomal subunit"/>
    <property type="evidence" value="ECO:0007669"/>
    <property type="project" value="TreeGrafter"/>
</dbReference>
<dbReference type="PANTHER" id="PTHR10792:SF1">
    <property type="entry name" value="RIBOSOMAL PROTEIN L24"/>
    <property type="match status" value="1"/>
</dbReference>
<evidence type="ECO:0000256" key="4">
    <source>
        <dbReference type="SAM" id="MobiDB-lite"/>
    </source>
</evidence>
<evidence type="ECO:0000256" key="1">
    <source>
        <dbReference type="ARBA" id="ARBA00005647"/>
    </source>
</evidence>
<proteinExistence type="inferred from homology"/>
<feature type="region of interest" description="Disordered" evidence="4">
    <location>
        <begin position="139"/>
        <end position="177"/>
    </location>
</feature>
<dbReference type="GO" id="GO:0003729">
    <property type="term" value="F:mRNA binding"/>
    <property type="evidence" value="ECO:0007669"/>
    <property type="project" value="TreeGrafter"/>
</dbReference>
<accession>A0AAE0L7D2</accession>
<dbReference type="AlphaFoldDB" id="A0AAE0L7D2"/>
<dbReference type="InterPro" id="IPR038630">
    <property type="entry name" value="L24e/L24_sf"/>
</dbReference>
<feature type="domain" description="Large ribosomal subunit protein eL24-related N-terminal" evidence="5">
    <location>
        <begin position="28"/>
        <end position="93"/>
    </location>
</feature>
<dbReference type="FunFam" id="2.30.170.20:FF:000003">
    <property type="entry name" value="60S ribosomal protein L24"/>
    <property type="match status" value="1"/>
</dbReference>
<evidence type="ECO:0000256" key="2">
    <source>
        <dbReference type="ARBA" id="ARBA00022980"/>
    </source>
</evidence>
<dbReference type="InterPro" id="IPR056366">
    <property type="entry name" value="Ribosomal_eL24"/>
</dbReference>
<dbReference type="GO" id="GO:0002181">
    <property type="term" value="P:cytoplasmic translation"/>
    <property type="evidence" value="ECO:0007669"/>
    <property type="project" value="TreeGrafter"/>
</dbReference>
<name>A0AAE0L7D2_9CHLO</name>
<comment type="similarity">
    <text evidence="1">Belongs to the eukaryotic ribosomal protein eL24 family.</text>
</comment>
<dbReference type="Gene3D" id="2.30.170.20">
    <property type="entry name" value="Ribosomal protein L24e"/>
    <property type="match status" value="1"/>
</dbReference>
<keyword evidence="7" id="KW-1185">Reference proteome</keyword>
<comment type="caution">
    <text evidence="6">The sequence shown here is derived from an EMBL/GenBank/DDBJ whole genome shotgun (WGS) entry which is preliminary data.</text>
</comment>
<dbReference type="GO" id="GO:0003735">
    <property type="term" value="F:structural constituent of ribosome"/>
    <property type="evidence" value="ECO:0007669"/>
    <property type="project" value="InterPro"/>
</dbReference>
<dbReference type="EMBL" id="LGRX02007624">
    <property type="protein sequence ID" value="KAK3274622.1"/>
    <property type="molecule type" value="Genomic_DNA"/>
</dbReference>
<protein>
    <submittedName>
        <fullName evidence="6">60S ribosomal protein L24B</fullName>
    </submittedName>
</protein>
<feature type="region of interest" description="Disordered" evidence="4">
    <location>
        <begin position="89"/>
        <end position="108"/>
    </location>
</feature>
<dbReference type="Gene3D" id="6.10.250.1270">
    <property type="match status" value="1"/>
</dbReference>
<feature type="compositionally biased region" description="Basic and acidic residues" evidence="4">
    <location>
        <begin position="139"/>
        <end position="161"/>
    </location>
</feature>
<dbReference type="Pfam" id="PF01246">
    <property type="entry name" value="Ribosomal_L24e"/>
    <property type="match status" value="1"/>
</dbReference>
<gene>
    <name evidence="6" type="ORF">CYMTET_17199</name>
</gene>
<keyword evidence="2 6" id="KW-0689">Ribosomal protein</keyword>
<dbReference type="CDD" id="cd00472">
    <property type="entry name" value="Ribosomal_L24e_L24"/>
    <property type="match status" value="1"/>
</dbReference>
<feature type="compositionally biased region" description="Low complexity" evidence="4">
    <location>
        <begin position="162"/>
        <end position="177"/>
    </location>
</feature>
<dbReference type="Proteomes" id="UP001190700">
    <property type="component" value="Unassembled WGS sequence"/>
</dbReference>
<keyword evidence="3" id="KW-0687">Ribonucleoprotein</keyword>
<evidence type="ECO:0000259" key="5">
    <source>
        <dbReference type="Pfam" id="PF01246"/>
    </source>
</evidence>